<keyword evidence="1" id="KW-1133">Transmembrane helix</keyword>
<protein>
    <recommendedName>
        <fullName evidence="3">DUF2085 domain-containing protein</fullName>
    </recommendedName>
</protein>
<organism evidence="2">
    <name type="scientific">marine sediment metagenome</name>
    <dbReference type="NCBI Taxonomy" id="412755"/>
    <lineage>
        <taxon>unclassified sequences</taxon>
        <taxon>metagenomes</taxon>
        <taxon>ecological metagenomes</taxon>
    </lineage>
</organism>
<dbReference type="AlphaFoldDB" id="X1DIF3"/>
<gene>
    <name evidence="2" type="ORF">S01H4_55680</name>
</gene>
<evidence type="ECO:0008006" key="3">
    <source>
        <dbReference type="Google" id="ProtNLM"/>
    </source>
</evidence>
<accession>X1DIF3</accession>
<feature type="transmembrane region" description="Helical" evidence="1">
    <location>
        <begin position="71"/>
        <end position="89"/>
    </location>
</feature>
<feature type="non-terminal residue" evidence="2">
    <location>
        <position position="1"/>
    </location>
</feature>
<reference evidence="2" key="1">
    <citation type="journal article" date="2014" name="Front. Microbiol.">
        <title>High frequency of phylogenetically diverse reductive dehalogenase-homologous genes in deep subseafloor sedimentary metagenomes.</title>
        <authorList>
            <person name="Kawai M."/>
            <person name="Futagami T."/>
            <person name="Toyoda A."/>
            <person name="Takaki Y."/>
            <person name="Nishi S."/>
            <person name="Hori S."/>
            <person name="Arai W."/>
            <person name="Tsubouchi T."/>
            <person name="Morono Y."/>
            <person name="Uchiyama I."/>
            <person name="Ito T."/>
            <person name="Fujiyama A."/>
            <person name="Inagaki F."/>
            <person name="Takami H."/>
        </authorList>
    </citation>
    <scope>NUCLEOTIDE SEQUENCE</scope>
    <source>
        <strain evidence="2">Expedition CK06-06</strain>
    </source>
</reference>
<comment type="caution">
    <text evidence="2">The sequence shown here is derived from an EMBL/GenBank/DDBJ whole genome shotgun (WGS) entry which is preliminary data.</text>
</comment>
<dbReference type="Pfam" id="PF09858">
    <property type="entry name" value="DUF2085"/>
    <property type="match status" value="1"/>
</dbReference>
<evidence type="ECO:0000313" key="2">
    <source>
        <dbReference type="EMBL" id="GAH08055.1"/>
    </source>
</evidence>
<evidence type="ECO:0000256" key="1">
    <source>
        <dbReference type="SAM" id="Phobius"/>
    </source>
</evidence>
<keyword evidence="1" id="KW-0812">Transmembrane</keyword>
<dbReference type="EMBL" id="BART01032168">
    <property type="protein sequence ID" value="GAH08055.1"/>
    <property type="molecule type" value="Genomic_DNA"/>
</dbReference>
<feature type="transmembrane region" description="Helical" evidence="1">
    <location>
        <begin position="48"/>
        <end position="64"/>
    </location>
</feature>
<sequence length="156" mass="17273">YPREAAHVSGLIPFGAATGISEDVELAARAYLGEPGIGYKVGLCERDVAIYGGILLFGLVFSLTGKKIKSLPWYLWLLFGILPIAIDGFSQLLSQPPLGFFPYRESTPFLRSLTGFLFGLTTAWFGFPIVEESMVDVRRYYGQKLARAKAQEETKK</sequence>
<dbReference type="InterPro" id="IPR019206">
    <property type="entry name" value="DUF2085_TM"/>
</dbReference>
<name>X1DIF3_9ZZZZ</name>
<feature type="transmembrane region" description="Helical" evidence="1">
    <location>
        <begin position="109"/>
        <end position="130"/>
    </location>
</feature>
<proteinExistence type="predicted"/>
<keyword evidence="1" id="KW-0472">Membrane</keyword>